<feature type="compositionally biased region" description="Low complexity" evidence="1">
    <location>
        <begin position="56"/>
        <end position="65"/>
    </location>
</feature>
<organism evidence="3 4">
    <name type="scientific">Chlamydomonas reinhardtii</name>
    <name type="common">Chlamydomonas smithii</name>
    <dbReference type="NCBI Taxonomy" id="3055"/>
    <lineage>
        <taxon>Eukaryota</taxon>
        <taxon>Viridiplantae</taxon>
        <taxon>Chlorophyta</taxon>
        <taxon>core chlorophytes</taxon>
        <taxon>Chlorophyceae</taxon>
        <taxon>CS clade</taxon>
        <taxon>Chlamydomonadales</taxon>
        <taxon>Chlamydomonadaceae</taxon>
        <taxon>Chlamydomonas</taxon>
    </lineage>
</organism>
<dbReference type="GeneID" id="5716579"/>
<dbReference type="STRING" id="3055.A0A2K3D2K2"/>
<evidence type="ECO:0000259" key="2">
    <source>
        <dbReference type="Pfam" id="PF04280"/>
    </source>
</evidence>
<feature type="region of interest" description="Disordered" evidence="1">
    <location>
        <begin position="319"/>
        <end position="379"/>
    </location>
</feature>
<evidence type="ECO:0000313" key="3">
    <source>
        <dbReference type="EMBL" id="PNW74760.1"/>
    </source>
</evidence>
<feature type="compositionally biased region" description="Gly residues" evidence="1">
    <location>
        <begin position="410"/>
        <end position="422"/>
    </location>
</feature>
<dbReference type="PaxDb" id="3055-EDP05505"/>
<dbReference type="AlphaFoldDB" id="A0A2K3D2K2"/>
<accession>A0A2K3D2K2</accession>
<proteinExistence type="predicted"/>
<dbReference type="ExpressionAtlas" id="A0A2K3D2K2">
    <property type="expression patterns" value="baseline"/>
</dbReference>
<dbReference type="KEGG" id="cre:CHLRE_12g511100v5"/>
<dbReference type="RefSeq" id="XP_042918129.1">
    <property type="nucleotide sequence ID" value="XM_043068238.1"/>
</dbReference>
<feature type="region of interest" description="Disordered" evidence="1">
    <location>
        <begin position="56"/>
        <end position="145"/>
    </location>
</feature>
<reference evidence="3 4" key="1">
    <citation type="journal article" date="2007" name="Science">
        <title>The Chlamydomonas genome reveals the evolution of key animal and plant functions.</title>
        <authorList>
            <person name="Merchant S.S."/>
            <person name="Prochnik S.E."/>
            <person name="Vallon O."/>
            <person name="Harris E.H."/>
            <person name="Karpowicz S.J."/>
            <person name="Witman G.B."/>
            <person name="Terry A."/>
            <person name="Salamov A."/>
            <person name="Fritz-Laylin L.K."/>
            <person name="Marechal-Drouard L."/>
            <person name="Marshall W.F."/>
            <person name="Qu L.H."/>
            <person name="Nelson D.R."/>
            <person name="Sanderfoot A.A."/>
            <person name="Spalding M.H."/>
            <person name="Kapitonov V.V."/>
            <person name="Ren Q."/>
            <person name="Ferris P."/>
            <person name="Lindquist E."/>
            <person name="Shapiro H."/>
            <person name="Lucas S.M."/>
            <person name="Grimwood J."/>
            <person name="Schmutz J."/>
            <person name="Cardol P."/>
            <person name="Cerutti H."/>
            <person name="Chanfreau G."/>
            <person name="Chen C.L."/>
            <person name="Cognat V."/>
            <person name="Croft M.T."/>
            <person name="Dent R."/>
            <person name="Dutcher S."/>
            <person name="Fernandez E."/>
            <person name="Fukuzawa H."/>
            <person name="Gonzalez-Ballester D."/>
            <person name="Gonzalez-Halphen D."/>
            <person name="Hallmann A."/>
            <person name="Hanikenne M."/>
            <person name="Hippler M."/>
            <person name="Inwood W."/>
            <person name="Jabbari K."/>
            <person name="Kalanon M."/>
            <person name="Kuras R."/>
            <person name="Lefebvre P.A."/>
            <person name="Lemaire S.D."/>
            <person name="Lobanov A.V."/>
            <person name="Lohr M."/>
            <person name="Manuell A."/>
            <person name="Meier I."/>
            <person name="Mets L."/>
            <person name="Mittag M."/>
            <person name="Mittelmeier T."/>
            <person name="Moroney J.V."/>
            <person name="Moseley J."/>
            <person name="Napoli C."/>
            <person name="Nedelcu A.M."/>
            <person name="Niyogi K."/>
            <person name="Novoselov S.V."/>
            <person name="Paulsen I.T."/>
            <person name="Pazour G."/>
            <person name="Purton S."/>
            <person name="Ral J.P."/>
            <person name="Riano-Pachon D.M."/>
            <person name="Riekhof W."/>
            <person name="Rymarquis L."/>
            <person name="Schroda M."/>
            <person name="Stern D."/>
            <person name="Umen J."/>
            <person name="Willows R."/>
            <person name="Wilson N."/>
            <person name="Zimmer S.L."/>
            <person name="Allmer J."/>
            <person name="Balk J."/>
            <person name="Bisova K."/>
            <person name="Chen C.J."/>
            <person name="Elias M."/>
            <person name="Gendler K."/>
            <person name="Hauser C."/>
            <person name="Lamb M.R."/>
            <person name="Ledford H."/>
            <person name="Long J.C."/>
            <person name="Minagawa J."/>
            <person name="Page M.D."/>
            <person name="Pan J."/>
            <person name="Pootakham W."/>
            <person name="Roje S."/>
            <person name="Rose A."/>
            <person name="Stahlberg E."/>
            <person name="Terauchi A.M."/>
            <person name="Yang P."/>
            <person name="Ball S."/>
            <person name="Bowler C."/>
            <person name="Dieckmann C.L."/>
            <person name="Gladyshev V.N."/>
            <person name="Green P."/>
            <person name="Jorgensen R."/>
            <person name="Mayfield S."/>
            <person name="Mueller-Roeber B."/>
            <person name="Rajamani S."/>
            <person name="Sayre R.T."/>
            <person name="Brokstein P."/>
            <person name="Dubchak I."/>
            <person name="Goodstein D."/>
            <person name="Hornick L."/>
            <person name="Huang Y.W."/>
            <person name="Jhaveri J."/>
            <person name="Luo Y."/>
            <person name="Martinez D."/>
            <person name="Ngau W.C."/>
            <person name="Otillar B."/>
            <person name="Poliakov A."/>
            <person name="Porter A."/>
            <person name="Szajkowski L."/>
            <person name="Werner G."/>
            <person name="Zhou K."/>
            <person name="Grigoriev I.V."/>
            <person name="Rokhsar D.S."/>
            <person name="Grossman A.R."/>
        </authorList>
    </citation>
    <scope>NUCLEOTIDE SEQUENCE [LARGE SCALE GENOMIC DNA]</scope>
    <source>
        <strain evidence="4">CC-503</strain>
    </source>
</reference>
<feature type="region of interest" description="Disordered" evidence="1">
    <location>
        <begin position="410"/>
        <end position="429"/>
    </location>
</feature>
<protein>
    <recommendedName>
        <fullName evidence="2">Tim44-like domain-containing protein</fullName>
    </recommendedName>
</protein>
<dbReference type="OrthoDB" id="535021at2759"/>
<dbReference type="Pfam" id="PF04280">
    <property type="entry name" value="Tim44"/>
    <property type="match status" value="1"/>
</dbReference>
<feature type="compositionally biased region" description="Low complexity" evidence="1">
    <location>
        <begin position="90"/>
        <end position="141"/>
    </location>
</feature>
<dbReference type="InParanoid" id="A0A2K3D2K2"/>
<evidence type="ECO:0000256" key="1">
    <source>
        <dbReference type="SAM" id="MobiDB-lite"/>
    </source>
</evidence>
<dbReference type="Gramene" id="PNW74760">
    <property type="protein sequence ID" value="PNW74760"/>
    <property type="gene ID" value="CHLRE_12g511100v5"/>
</dbReference>
<keyword evidence="4" id="KW-1185">Reference proteome</keyword>
<dbReference type="OMA" id="WEADAPW"/>
<dbReference type="EMBL" id="CM008973">
    <property type="protein sequence ID" value="PNW74760.1"/>
    <property type="molecule type" value="Genomic_DNA"/>
</dbReference>
<evidence type="ECO:0000313" key="4">
    <source>
        <dbReference type="Proteomes" id="UP000006906"/>
    </source>
</evidence>
<feature type="compositionally biased region" description="Low complexity" evidence="1">
    <location>
        <begin position="323"/>
        <end position="337"/>
    </location>
</feature>
<gene>
    <name evidence="3" type="ORF">CHLRE_12g511100v5</name>
</gene>
<dbReference type="SUPFAM" id="SSF54427">
    <property type="entry name" value="NTF2-like"/>
    <property type="match status" value="1"/>
</dbReference>
<dbReference type="Proteomes" id="UP000006906">
    <property type="component" value="Chromosome 12"/>
</dbReference>
<sequence>MSLSRSGLRLLARCASGSAHAGQSGLAPTAFRRNLATGGDEKVVTLERQNAELQKQLAAMQQQLADMKGTQPRVAAPPPPGSPAGRDLGSPASTSAAAAAATEPAAAKSATSTSTSSSSASDASAASSAASQAEPSADPDAGYVHGHFSRTEQMQKLQPILEQAERRHAYEGLTAGGTGNGAWSYLYDNPFARVSGVLLQPVRQVLRSVVLPGVLARLQTMAERMVREEVEHDFDAEEFLEGVRDAVPAFYEAVAANDLDTLRRMASSKAVDAVERDRKRLLEESGLVVRSVAAHVTHAAIGGVNLWGPASMRAFAPEWLEPSTSGGSSGGSSSSDSKSVKGQPQPTKAAGAGAGKDASTSGSAKTDAPATSAKKSKSSSADDVTKSWLVMVVSLDVKLDVAYGLVGVQGSGNDGGSSGSGSSGDMEASSVVRRNGTWLLARGPLPKGAVNNLDSPWRVLAWW</sequence>
<feature type="compositionally biased region" description="Low complexity" evidence="1">
    <location>
        <begin position="347"/>
        <end position="379"/>
    </location>
</feature>
<dbReference type="InterPro" id="IPR032710">
    <property type="entry name" value="NTF2-like_dom_sf"/>
</dbReference>
<name>A0A2K3D2K2_CHLRE</name>
<feature type="domain" description="Tim44-like" evidence="2">
    <location>
        <begin position="229"/>
        <end position="303"/>
    </location>
</feature>
<dbReference type="InterPro" id="IPR007379">
    <property type="entry name" value="Tim44-like_dom"/>
</dbReference>
<dbReference type="Gene3D" id="3.10.450.240">
    <property type="match status" value="1"/>
</dbReference>